<dbReference type="Gene3D" id="1.10.540.10">
    <property type="entry name" value="Acyl-CoA dehydrogenase/oxidase, N-terminal domain"/>
    <property type="match status" value="1"/>
</dbReference>
<comment type="catalytic activity">
    <reaction evidence="6">
        <text>3-(methylsulfanyl)propanoyl-CoA + oxidized [electron-transfer flavoprotein] + H(+) = 3-(methylsulfanyl)acryloyl-CoA + reduced [electron-transfer flavoprotein]</text>
        <dbReference type="Rhea" id="RHEA:52612"/>
        <dbReference type="Rhea" id="RHEA-COMP:10685"/>
        <dbReference type="Rhea" id="RHEA-COMP:10686"/>
        <dbReference type="ChEBI" id="CHEBI:15378"/>
        <dbReference type="ChEBI" id="CHEBI:57692"/>
        <dbReference type="ChEBI" id="CHEBI:58307"/>
        <dbReference type="ChEBI" id="CHEBI:82815"/>
        <dbReference type="ChEBI" id="CHEBI:84994"/>
        <dbReference type="EC" id="1.3.99.41"/>
    </reaction>
    <physiologicalReaction direction="left-to-right" evidence="6">
        <dbReference type="Rhea" id="RHEA:52613"/>
    </physiologicalReaction>
</comment>
<dbReference type="InterPro" id="IPR036250">
    <property type="entry name" value="AcylCo_DH-like_C"/>
</dbReference>
<protein>
    <recommendedName>
        <fullName evidence="9">3-methylmercaptopropionyl-CoA dehydrogenase</fullName>
        <ecNumber evidence="8">1.3.99.41</ecNumber>
    </recommendedName>
</protein>
<dbReference type="AlphaFoldDB" id="A0A369TBE4"/>
<dbReference type="Gene3D" id="1.20.140.10">
    <property type="entry name" value="Butyryl-CoA Dehydrogenase, subunit A, domain 3"/>
    <property type="match status" value="1"/>
</dbReference>
<dbReference type="InterPro" id="IPR009100">
    <property type="entry name" value="AcylCoA_DH/oxidase_NM_dom_sf"/>
</dbReference>
<accession>A0A369TBE4</accession>
<reference evidence="15 16" key="1">
    <citation type="submission" date="2018-07" db="EMBL/GenBank/DDBJ databases">
        <title>Venubactetium sediminum gen. nov., sp. nov., isolated from a marine solar saltern.</title>
        <authorList>
            <person name="Wang S."/>
        </authorList>
    </citation>
    <scope>NUCLEOTIDE SEQUENCE [LARGE SCALE GENOMIC DNA]</scope>
    <source>
        <strain evidence="15 16">WD2A32</strain>
    </source>
</reference>
<dbReference type="InterPro" id="IPR009075">
    <property type="entry name" value="AcylCo_DH/oxidase_C"/>
</dbReference>
<dbReference type="RefSeq" id="WP_114581218.1">
    <property type="nucleotide sequence ID" value="NZ_QPMH01000004.1"/>
</dbReference>
<evidence type="ECO:0000313" key="16">
    <source>
        <dbReference type="Proteomes" id="UP000253941"/>
    </source>
</evidence>
<dbReference type="PANTHER" id="PTHR42803">
    <property type="entry name" value="ACYL-COA DEHYDROGENASE"/>
    <property type="match status" value="1"/>
</dbReference>
<evidence type="ECO:0000256" key="4">
    <source>
        <dbReference type="ARBA" id="ARBA00022827"/>
    </source>
</evidence>
<gene>
    <name evidence="15" type="ORF">DRB17_05640</name>
</gene>
<sequence>MADYRAPVGDMRFVLRELADIGGLAQLPGYEHAEPELVDQILDEAGKLASDVLSPLNWSGDREGVQLDNGVVRTPNGFAEAYRAYVEAGWNALPFDADYGGQGLPWTVALSLMEMWNSANMAWALCPMLTVGAVELLQTHGSDWQRDAYLPKLISGEWTGTMNLTEPQAGSDVGALKTRAVKDGDHYRITGQKIFITWGEHDAAENVIHMVLARTPDAPAGTKGISLFIVPKYLPNEDGTPGPRNDLRCVSVEHKLGIHASPTCTMAFGDNEGAIGYLVGEENAGMKCMFTMMNNARLTVGVQGLAIAERAYQAARQHAFDRVQSRPLDGSASDAVPIARHPDVRRMLLTMRARVEAMRALAYSAGNALDRAKHGADEDARRAAQARVDLLTPIVKAWCTDQGVEVASIGIQVHGGMGFIEETGAAQHYRDARIAPIYEGTNGIQALDLMGRKVLRDGGESAGAYIAELRATLDDLDKLNDPDAKAIADALRPALDHLESATQAVLRSARDDVNKAAAVATPYLLLFGTVAGGTLLGRAAVSAHRSLSNGADYGRDFLEDKVAIARFYTDHILPHAGAYAAEVERGADSVLRLPEERL</sequence>
<organism evidence="15 16">
    <name type="scientific">Ferruginivarius sediminum</name>
    <dbReference type="NCBI Taxonomy" id="2661937"/>
    <lineage>
        <taxon>Bacteria</taxon>
        <taxon>Pseudomonadati</taxon>
        <taxon>Pseudomonadota</taxon>
        <taxon>Alphaproteobacteria</taxon>
        <taxon>Rhodospirillales</taxon>
        <taxon>Rhodospirillaceae</taxon>
        <taxon>Ferruginivarius</taxon>
    </lineage>
</organism>
<feature type="domain" description="Acyl-CoA dehydrogenase/oxidase N-terminal" evidence="13">
    <location>
        <begin position="79"/>
        <end position="157"/>
    </location>
</feature>
<evidence type="ECO:0000256" key="9">
    <source>
        <dbReference type="ARBA" id="ARBA00069043"/>
    </source>
</evidence>
<evidence type="ECO:0000256" key="3">
    <source>
        <dbReference type="ARBA" id="ARBA00022630"/>
    </source>
</evidence>
<evidence type="ECO:0000256" key="2">
    <source>
        <dbReference type="ARBA" id="ARBA00009347"/>
    </source>
</evidence>
<dbReference type="EMBL" id="QPMH01000004">
    <property type="protein sequence ID" value="RDD62643.1"/>
    <property type="molecule type" value="Genomic_DNA"/>
</dbReference>
<evidence type="ECO:0000256" key="6">
    <source>
        <dbReference type="ARBA" id="ARBA00051388"/>
    </source>
</evidence>
<evidence type="ECO:0000259" key="14">
    <source>
        <dbReference type="Pfam" id="PF12806"/>
    </source>
</evidence>
<keyword evidence="5 10" id="KW-0560">Oxidoreductase</keyword>
<dbReference type="Proteomes" id="UP000253941">
    <property type="component" value="Unassembled WGS sequence"/>
</dbReference>
<evidence type="ECO:0000259" key="12">
    <source>
        <dbReference type="Pfam" id="PF02770"/>
    </source>
</evidence>
<evidence type="ECO:0000256" key="8">
    <source>
        <dbReference type="ARBA" id="ARBA00066694"/>
    </source>
</evidence>
<dbReference type="Gene3D" id="2.40.110.10">
    <property type="entry name" value="Butyryl-CoA Dehydrogenase, subunit A, domain 2"/>
    <property type="match status" value="1"/>
</dbReference>
<dbReference type="SUPFAM" id="SSF47203">
    <property type="entry name" value="Acyl-CoA dehydrogenase C-terminal domain-like"/>
    <property type="match status" value="1"/>
</dbReference>
<comment type="caution">
    <text evidence="15">The sequence shown here is derived from an EMBL/GenBank/DDBJ whole genome shotgun (WGS) entry which is preliminary data.</text>
</comment>
<feature type="domain" description="Acetyl-CoA dehydrogenase-like C-terminal" evidence="14">
    <location>
        <begin position="466"/>
        <end position="594"/>
    </location>
</feature>
<comment type="cofactor">
    <cofactor evidence="1 10">
        <name>FAD</name>
        <dbReference type="ChEBI" id="CHEBI:57692"/>
    </cofactor>
</comment>
<dbReference type="Pfam" id="PF00441">
    <property type="entry name" value="Acyl-CoA_dh_1"/>
    <property type="match status" value="1"/>
</dbReference>
<dbReference type="InterPro" id="IPR037069">
    <property type="entry name" value="AcylCoA_DH/ox_N_sf"/>
</dbReference>
<dbReference type="InterPro" id="IPR006091">
    <property type="entry name" value="Acyl-CoA_Oxase/DH_mid-dom"/>
</dbReference>
<comment type="similarity">
    <text evidence="2 10">Belongs to the acyl-CoA dehydrogenase family.</text>
</comment>
<keyword evidence="3 10" id="KW-0285">Flavoprotein</keyword>
<dbReference type="GO" id="GO:0050660">
    <property type="term" value="F:flavin adenine dinucleotide binding"/>
    <property type="evidence" value="ECO:0007669"/>
    <property type="project" value="InterPro"/>
</dbReference>
<dbReference type="InterPro" id="IPR046373">
    <property type="entry name" value="Acyl-CoA_Oxase/DH_mid-dom_sf"/>
</dbReference>
<dbReference type="FunFam" id="2.40.110.10:FF:000031">
    <property type="entry name" value="Acyl-CoA dehydrogenase, putative"/>
    <property type="match status" value="1"/>
</dbReference>
<name>A0A369TBE4_9PROT</name>
<dbReference type="Pfam" id="PF02770">
    <property type="entry name" value="Acyl-CoA_dh_M"/>
    <property type="match status" value="1"/>
</dbReference>
<evidence type="ECO:0000256" key="10">
    <source>
        <dbReference type="RuleBase" id="RU362125"/>
    </source>
</evidence>
<comment type="function">
    <text evidence="7">Involved in the assimilation of dimethylsulphoniopropionate (DMSP), an important compound in the fixation of carbon in marine phytoplankton, by mediating the conversion of 3-(methylthio)propanoyl-CoA (MMPA-CoA) to 3-(methylthio)acryloyl-CoA (MTA-CoA).</text>
</comment>
<evidence type="ECO:0000259" key="13">
    <source>
        <dbReference type="Pfam" id="PF02771"/>
    </source>
</evidence>
<keyword evidence="4 10" id="KW-0274">FAD</keyword>
<proteinExistence type="inferred from homology"/>
<dbReference type="PANTHER" id="PTHR42803:SF1">
    <property type="entry name" value="BROAD-SPECIFICITY LINEAR ACYL-COA DEHYDROGENASE FADE5"/>
    <property type="match status" value="1"/>
</dbReference>
<dbReference type="InterPro" id="IPR025878">
    <property type="entry name" value="Acyl-CoA_dh-like_C_dom"/>
</dbReference>
<dbReference type="InterPro" id="IPR052166">
    <property type="entry name" value="Diverse_Acyl-CoA_DH"/>
</dbReference>
<dbReference type="InterPro" id="IPR013786">
    <property type="entry name" value="AcylCoA_DH/ox_N"/>
</dbReference>
<evidence type="ECO:0000256" key="1">
    <source>
        <dbReference type="ARBA" id="ARBA00001974"/>
    </source>
</evidence>
<keyword evidence="16" id="KW-1185">Reference proteome</keyword>
<evidence type="ECO:0000256" key="7">
    <source>
        <dbReference type="ARBA" id="ARBA00058683"/>
    </source>
</evidence>
<dbReference type="EC" id="1.3.99.41" evidence="8"/>
<evidence type="ECO:0000259" key="11">
    <source>
        <dbReference type="Pfam" id="PF00441"/>
    </source>
</evidence>
<dbReference type="GO" id="GO:0016627">
    <property type="term" value="F:oxidoreductase activity, acting on the CH-CH group of donors"/>
    <property type="evidence" value="ECO:0007669"/>
    <property type="project" value="InterPro"/>
</dbReference>
<evidence type="ECO:0000313" key="15">
    <source>
        <dbReference type="EMBL" id="RDD62643.1"/>
    </source>
</evidence>
<feature type="domain" description="Acyl-CoA dehydrogenase/oxidase C-terminal" evidence="11">
    <location>
        <begin position="283"/>
        <end position="449"/>
    </location>
</feature>
<dbReference type="Pfam" id="PF02771">
    <property type="entry name" value="Acyl-CoA_dh_N"/>
    <property type="match status" value="1"/>
</dbReference>
<dbReference type="SUPFAM" id="SSF56645">
    <property type="entry name" value="Acyl-CoA dehydrogenase NM domain-like"/>
    <property type="match status" value="1"/>
</dbReference>
<dbReference type="Pfam" id="PF12806">
    <property type="entry name" value="Acyl-CoA_dh_C"/>
    <property type="match status" value="1"/>
</dbReference>
<feature type="domain" description="Acyl-CoA oxidase/dehydrogenase middle" evidence="12">
    <location>
        <begin position="162"/>
        <end position="269"/>
    </location>
</feature>
<evidence type="ECO:0000256" key="5">
    <source>
        <dbReference type="ARBA" id="ARBA00023002"/>
    </source>
</evidence>